<evidence type="ECO:0000313" key="12">
    <source>
        <dbReference type="Proteomes" id="UP001302367"/>
    </source>
</evidence>
<dbReference type="SUPFAM" id="SSF56235">
    <property type="entry name" value="N-terminal nucleophile aminohydrolases (Ntn hydrolases)"/>
    <property type="match status" value="1"/>
</dbReference>
<dbReference type="InterPro" id="IPR033738">
    <property type="entry name" value="AsnB_N"/>
</dbReference>
<sequence>MHNTDDTVHVVVNGELYDYDGIRESISKKTSYQFRSHSDSELIVALYQYYGLSFISHLRGEFSICLYDSARQLFIAVRDRYGIKPLFWTIHNGRLLIAAEVKAFLPLGWRPEWDVRSLIEGGWSNDQRTLWKGVQKVNPGEYLICRGLEGLENVKYWDIEYPDKYSVETRSEDEMVKGVRSRLLEAVRLRLRADVPVGIYLSGGIDSTVIAGMLAHLLREVKQNGENEHDCNTESLARMSCFTIAFDEDSGFDESSIAKETAASLNVPLHTKHMSEAELARYFSDAVYHTEHHWGELNFVAKFALSELTREKGYKVVLTGEGADEAFGGYRFYVNDYTREPDHSWLPSLQVMPESDRQSIHRQQEENYRKFLELFGSDNTNRDEGIAFRQTNSSIVSSMSSIFSFDLWAPWTKVLGKLDPRETIANNVDGRVRDKMTSSWHPLHSALYMWAKGHLPNIVLSCLGDRAEMGHSVEARTPFLDHKFTEYVNAVPPSMKIKYISPTQAEKQGGDTTEGEFQEKYILREAARPFIPDRLYRRKKQQFAAPRTYAPGGPLHQLFSELVTEENVARLGFVDWDSAKDLLQSAFEKHEQMAFRRIVMLAEWVVLSQRFDVPPATAE</sequence>
<dbReference type="PANTHER" id="PTHR43284:SF1">
    <property type="entry name" value="ASPARAGINE SYNTHETASE"/>
    <property type="match status" value="1"/>
</dbReference>
<dbReference type="EMBL" id="CP134185">
    <property type="protein sequence ID" value="WPA97868.1"/>
    <property type="molecule type" value="Genomic_DNA"/>
</dbReference>
<keyword evidence="12" id="KW-1185">Reference proteome</keyword>
<dbReference type="InterPro" id="IPR006426">
    <property type="entry name" value="Asn_synth_AEB"/>
</dbReference>
<comment type="similarity">
    <text evidence="1">Belongs to the asparagine synthetase family.</text>
</comment>
<dbReference type="Pfam" id="PF00733">
    <property type="entry name" value="Asn_synthase"/>
    <property type="match status" value="1"/>
</dbReference>
<keyword evidence="3 5" id="KW-0067">ATP-binding</keyword>
<dbReference type="PANTHER" id="PTHR43284">
    <property type="entry name" value="ASPARAGINE SYNTHETASE (GLUTAMINE-HYDROLYZING)"/>
    <property type="match status" value="1"/>
</dbReference>
<dbReference type="Pfam" id="PF13537">
    <property type="entry name" value="GATase_7"/>
    <property type="match status" value="1"/>
</dbReference>
<dbReference type="GO" id="GO:0005829">
    <property type="term" value="C:cytosol"/>
    <property type="evidence" value="ECO:0007669"/>
    <property type="project" value="TreeGrafter"/>
</dbReference>
<dbReference type="CDD" id="cd00712">
    <property type="entry name" value="AsnB"/>
    <property type="match status" value="1"/>
</dbReference>
<dbReference type="Proteomes" id="UP001302367">
    <property type="component" value="Chromosome 2"/>
</dbReference>
<dbReference type="InterPro" id="IPR029055">
    <property type="entry name" value="Ntn_hydrolases_N"/>
</dbReference>
<accession>A0A2G5I0L5</accession>
<dbReference type="NCBIfam" id="TIGR01536">
    <property type="entry name" value="asn_synth_AEB"/>
    <property type="match status" value="1"/>
</dbReference>
<dbReference type="PROSITE" id="PS51278">
    <property type="entry name" value="GATASE_TYPE_2"/>
    <property type="match status" value="1"/>
</dbReference>
<dbReference type="EMBL" id="LKMD01000102">
    <property type="protein sequence ID" value="PIA98073.1"/>
    <property type="molecule type" value="Genomic_DNA"/>
</dbReference>
<dbReference type="GO" id="GO:0005524">
    <property type="term" value="F:ATP binding"/>
    <property type="evidence" value="ECO:0007669"/>
    <property type="project" value="UniProtKB-KW"/>
</dbReference>
<evidence type="ECO:0000256" key="2">
    <source>
        <dbReference type="ARBA" id="ARBA00022741"/>
    </source>
</evidence>
<evidence type="ECO:0000313" key="11">
    <source>
        <dbReference type="Proteomes" id="UP000230605"/>
    </source>
</evidence>
<protein>
    <submittedName>
        <fullName evidence="9">Asparagine synthetase [glutamine-hydrolyzing] 2</fullName>
    </submittedName>
</protein>
<dbReference type="AlphaFoldDB" id="A0A2G5I0L5"/>
<dbReference type="Gene3D" id="3.40.50.620">
    <property type="entry name" value="HUPs"/>
    <property type="match status" value="2"/>
</dbReference>
<evidence type="ECO:0000256" key="1">
    <source>
        <dbReference type="ARBA" id="ARBA00005752"/>
    </source>
</evidence>
<dbReference type="GO" id="GO:0004066">
    <property type="term" value="F:asparagine synthase (glutamine-hydrolyzing) activity"/>
    <property type="evidence" value="ECO:0007669"/>
    <property type="project" value="InterPro"/>
</dbReference>
<organism evidence="9 11">
    <name type="scientific">Cercospora beticola</name>
    <name type="common">Sugarbeet leaf spot fungus</name>
    <dbReference type="NCBI Taxonomy" id="122368"/>
    <lineage>
        <taxon>Eukaryota</taxon>
        <taxon>Fungi</taxon>
        <taxon>Dikarya</taxon>
        <taxon>Ascomycota</taxon>
        <taxon>Pezizomycotina</taxon>
        <taxon>Dothideomycetes</taxon>
        <taxon>Dothideomycetidae</taxon>
        <taxon>Mycosphaerellales</taxon>
        <taxon>Mycosphaerellaceae</taxon>
        <taxon>Cercospora</taxon>
    </lineage>
</organism>
<dbReference type="CDD" id="cd01991">
    <property type="entry name" value="Asn_synthase_B_C"/>
    <property type="match status" value="1"/>
</dbReference>
<dbReference type="SUPFAM" id="SSF52402">
    <property type="entry name" value="Adenine nucleotide alpha hydrolases-like"/>
    <property type="match status" value="1"/>
</dbReference>
<reference evidence="9 11" key="1">
    <citation type="submission" date="2015-10" db="EMBL/GenBank/DDBJ databases">
        <title>The cercosporin biosynthetic gene cluster was horizontally transferred to several fungal lineages and shown to be expanded in Cercospora beticola based on microsynteny with recipient genomes.</title>
        <authorList>
            <person name="De Jonge R."/>
            <person name="Ebert M.K."/>
            <person name="Suttle J.C."/>
            <person name="Jurick Ii W.M."/>
            <person name="Secor G.A."/>
            <person name="Thomma B.P."/>
            <person name="Van De Peer Y."/>
            <person name="Bolton M.D."/>
        </authorList>
    </citation>
    <scope>NUCLEOTIDE SEQUENCE [LARGE SCALE GENOMIC DNA]</scope>
    <source>
        <strain evidence="9 11">09-40</strain>
    </source>
</reference>
<reference evidence="10 12" key="2">
    <citation type="submission" date="2023-09" db="EMBL/GenBank/DDBJ databases">
        <title>Complete-Gapless Cercospora beticola genome.</title>
        <authorList>
            <person name="Wyatt N.A."/>
            <person name="Spanner R.E."/>
            <person name="Bolton M.D."/>
        </authorList>
    </citation>
    <scope>NUCLEOTIDE SEQUENCE [LARGE SCALE GENOMIC DNA]</scope>
    <source>
        <strain evidence="10">Cb09-40</strain>
    </source>
</reference>
<dbReference type="InterPro" id="IPR051786">
    <property type="entry name" value="ASN_synthetase/amidase"/>
</dbReference>
<name>A0A2G5I0L5_CERBT</name>
<evidence type="ECO:0000259" key="8">
    <source>
        <dbReference type="PROSITE" id="PS51278"/>
    </source>
</evidence>
<evidence type="ECO:0000313" key="9">
    <source>
        <dbReference type="EMBL" id="PIA98073.1"/>
    </source>
</evidence>
<dbReference type="InterPro" id="IPR017932">
    <property type="entry name" value="GATase_2_dom"/>
</dbReference>
<feature type="domain" description="Glutamine amidotransferase type-2" evidence="8">
    <location>
        <begin position="1"/>
        <end position="148"/>
    </location>
</feature>
<dbReference type="GO" id="GO:0006529">
    <property type="term" value="P:asparagine biosynthetic process"/>
    <property type="evidence" value="ECO:0007669"/>
    <property type="project" value="InterPro"/>
</dbReference>
<dbReference type="Proteomes" id="UP000230605">
    <property type="component" value="Chromosome 2"/>
</dbReference>
<evidence type="ECO:0000256" key="3">
    <source>
        <dbReference type="ARBA" id="ARBA00022840"/>
    </source>
</evidence>
<dbReference type="Gene3D" id="3.60.20.10">
    <property type="entry name" value="Glutamine Phosphoribosylpyrophosphate, subunit 1, domain 1"/>
    <property type="match status" value="1"/>
</dbReference>
<dbReference type="PIRSF" id="PIRSF001589">
    <property type="entry name" value="Asn_synthetase_glu-h"/>
    <property type="match status" value="1"/>
</dbReference>
<proteinExistence type="inferred from homology"/>
<evidence type="ECO:0000256" key="7">
    <source>
        <dbReference type="PIRSR" id="PIRSR001589-3"/>
    </source>
</evidence>
<evidence type="ECO:0000256" key="6">
    <source>
        <dbReference type="PIRSR" id="PIRSR001589-2"/>
    </source>
</evidence>
<dbReference type="InterPro" id="IPR014729">
    <property type="entry name" value="Rossmann-like_a/b/a_fold"/>
</dbReference>
<keyword evidence="4" id="KW-0315">Glutamine amidotransferase</keyword>
<dbReference type="InterPro" id="IPR001962">
    <property type="entry name" value="Asn_synthase"/>
</dbReference>
<keyword evidence="2 5" id="KW-0547">Nucleotide-binding</keyword>
<gene>
    <name evidence="9" type="ORF">CB0940_05331</name>
    <name evidence="10" type="ORF">RHO25_002479</name>
</gene>
<evidence type="ECO:0000256" key="5">
    <source>
        <dbReference type="PIRNR" id="PIRNR001589"/>
    </source>
</evidence>
<feature type="binding site" evidence="6">
    <location>
        <position position="39"/>
    </location>
    <ligand>
        <name>L-glutamine</name>
        <dbReference type="ChEBI" id="CHEBI:58359"/>
    </ligand>
</feature>
<evidence type="ECO:0000313" key="10">
    <source>
        <dbReference type="EMBL" id="WPA97868.1"/>
    </source>
</evidence>
<feature type="binding site" evidence="6">
    <location>
        <position position="244"/>
    </location>
    <ligand>
        <name>ATP</name>
        <dbReference type="ChEBI" id="CHEBI:30616"/>
    </ligand>
</feature>
<dbReference type="OrthoDB" id="409189at2759"/>
<feature type="site" description="Important for beta-aspartyl-AMP intermediate formation" evidence="7">
    <location>
        <position position="321"/>
    </location>
</feature>
<evidence type="ECO:0000256" key="4">
    <source>
        <dbReference type="ARBA" id="ARBA00022962"/>
    </source>
</evidence>